<dbReference type="InterPro" id="IPR006385">
    <property type="entry name" value="HAD_hydro_SerB1"/>
</dbReference>
<gene>
    <name evidence="5" type="ORF">E1298_00305</name>
</gene>
<protein>
    <submittedName>
        <fullName evidence="5">HAD-IB family hydrolase</fullName>
    </submittedName>
</protein>
<dbReference type="EMBL" id="SMKU01000001">
    <property type="protein sequence ID" value="TDD98144.1"/>
    <property type="molecule type" value="Genomic_DNA"/>
</dbReference>
<keyword evidence="6" id="KW-1185">Reference proteome</keyword>
<reference evidence="5 6" key="1">
    <citation type="submission" date="2019-03" db="EMBL/GenBank/DDBJ databases">
        <title>Draft genome sequences of novel Actinobacteria.</title>
        <authorList>
            <person name="Sahin N."/>
            <person name="Ay H."/>
            <person name="Saygin H."/>
        </authorList>
    </citation>
    <scope>NUCLEOTIDE SEQUENCE [LARGE SCALE GENOMIC DNA]</scope>
    <source>
        <strain evidence="5 6">H3C3</strain>
    </source>
</reference>
<comment type="caution">
    <text evidence="5">The sequence shown here is derived from an EMBL/GenBank/DDBJ whole genome shotgun (WGS) entry which is preliminary data.</text>
</comment>
<dbReference type="PANTHER" id="PTHR10434:SF66">
    <property type="entry name" value="PHOSPHOLIPID_GLYCEROL ACYLTRANSFERASE DOMAIN-CONTAINING PROTEIN"/>
    <property type="match status" value="1"/>
</dbReference>
<evidence type="ECO:0000256" key="3">
    <source>
        <dbReference type="SAM" id="MobiDB-lite"/>
    </source>
</evidence>
<dbReference type="NCBIfam" id="TIGR01488">
    <property type="entry name" value="HAD-SF-IB"/>
    <property type="match status" value="1"/>
</dbReference>
<dbReference type="Pfam" id="PF12710">
    <property type="entry name" value="HAD"/>
    <property type="match status" value="1"/>
</dbReference>
<dbReference type="GO" id="GO:0016787">
    <property type="term" value="F:hydrolase activity"/>
    <property type="evidence" value="ECO:0007669"/>
    <property type="project" value="UniProtKB-KW"/>
</dbReference>
<evidence type="ECO:0000259" key="4">
    <source>
        <dbReference type="SMART" id="SM00563"/>
    </source>
</evidence>
<dbReference type="SUPFAM" id="SSF56784">
    <property type="entry name" value="HAD-like"/>
    <property type="match status" value="1"/>
</dbReference>
<proteinExistence type="predicted"/>
<evidence type="ECO:0000313" key="5">
    <source>
        <dbReference type="EMBL" id="TDD98144.1"/>
    </source>
</evidence>
<dbReference type="OrthoDB" id="25607at2"/>
<dbReference type="PANTHER" id="PTHR10434">
    <property type="entry name" value="1-ACYL-SN-GLYCEROL-3-PHOSPHATE ACYLTRANSFERASE"/>
    <property type="match status" value="1"/>
</dbReference>
<dbReference type="InterPro" id="IPR023214">
    <property type="entry name" value="HAD_sf"/>
</dbReference>
<dbReference type="InterPro" id="IPR002123">
    <property type="entry name" value="Plipid/glycerol_acylTrfase"/>
</dbReference>
<dbReference type="Gene3D" id="1.20.1440.100">
    <property type="entry name" value="SG protein - dephosphorylation function"/>
    <property type="match status" value="1"/>
</dbReference>
<evidence type="ECO:0000313" key="6">
    <source>
        <dbReference type="Proteomes" id="UP000294513"/>
    </source>
</evidence>
<dbReference type="SMART" id="SM00563">
    <property type="entry name" value="PlsC"/>
    <property type="match status" value="1"/>
</dbReference>
<name>A0A4R5CL21_9ACTN</name>
<dbReference type="CDD" id="cd07989">
    <property type="entry name" value="LPLAT_AGPAT-like"/>
    <property type="match status" value="1"/>
</dbReference>
<dbReference type="AlphaFoldDB" id="A0A4R5CL21"/>
<feature type="compositionally biased region" description="Low complexity" evidence="3">
    <location>
        <begin position="497"/>
        <end position="513"/>
    </location>
</feature>
<dbReference type="RefSeq" id="WP_131888665.1">
    <property type="nucleotide sequence ID" value="NZ_SMKU01000001.1"/>
</dbReference>
<feature type="region of interest" description="Disordered" evidence="3">
    <location>
        <begin position="489"/>
        <end position="513"/>
    </location>
</feature>
<sequence length="513" mass="55336">MSTAEDYAEEILHGPAGPQIGAFLDFDGTLIDGFSVNEFVLNRLRHRELMPRDLVRGVLGTSPLGAYRLARAGIGKETCDRDLRAVYEFALALLSGRTETELLQFGRRVLWEGLAGKLRKDAWTLVQAHQRMGHSVVLLSAATRYQVAPLADHLGIEHVLCSPLETLDGRLTGRLGGPPLRGPVKAQAVDAFAAEHGIELTLSHAYADSLDDIPFLETAGRSCVVNPGKELSRAAAEHGWHVLHMDGRPVPSPITFARSVAAGGGMLTGVGTGLGTVLVGADRRRAAELGLRFGSDLCLGLAGVRLRVTGEENLWLHRPAVFLVNHQSPLDAPIVSRLLERGYTGFAKKEARRFPVLAQAAEFLEMVFVDRGSAARTPEVIDSAVRRLAAGLSLAIAPEGSRSLTPSPGPFKKGAFLVAKRAGVPVVPIVIRNSGQLMWRNAKTIRPGVVEVVVHDPIDVGSWKVRDFGRKVEEVRRLYIDTLSRWQEIPAPDEADPAAGEPAPAMAAESGEE</sequence>
<organism evidence="5 6">
    <name type="scientific">Actinomadura rubrisoli</name>
    <dbReference type="NCBI Taxonomy" id="2530368"/>
    <lineage>
        <taxon>Bacteria</taxon>
        <taxon>Bacillati</taxon>
        <taxon>Actinomycetota</taxon>
        <taxon>Actinomycetes</taxon>
        <taxon>Streptosporangiales</taxon>
        <taxon>Thermomonosporaceae</taxon>
        <taxon>Actinomadura</taxon>
    </lineage>
</organism>
<dbReference type="Pfam" id="PF01553">
    <property type="entry name" value="Acyltransferase"/>
    <property type="match status" value="1"/>
</dbReference>
<keyword evidence="1" id="KW-0808">Transferase</keyword>
<evidence type="ECO:0000256" key="1">
    <source>
        <dbReference type="ARBA" id="ARBA00022679"/>
    </source>
</evidence>
<dbReference type="NCBIfam" id="TIGR01490">
    <property type="entry name" value="HAD-SF-IB-hyp1"/>
    <property type="match status" value="1"/>
</dbReference>
<accession>A0A4R5CL21</accession>
<evidence type="ECO:0000256" key="2">
    <source>
        <dbReference type="ARBA" id="ARBA00023315"/>
    </source>
</evidence>
<dbReference type="GO" id="GO:0006654">
    <property type="term" value="P:phosphatidic acid biosynthetic process"/>
    <property type="evidence" value="ECO:0007669"/>
    <property type="project" value="TreeGrafter"/>
</dbReference>
<dbReference type="GO" id="GO:0003841">
    <property type="term" value="F:1-acylglycerol-3-phosphate O-acyltransferase activity"/>
    <property type="evidence" value="ECO:0007669"/>
    <property type="project" value="TreeGrafter"/>
</dbReference>
<dbReference type="Proteomes" id="UP000294513">
    <property type="component" value="Unassembled WGS sequence"/>
</dbReference>
<keyword evidence="2" id="KW-0012">Acyltransferase</keyword>
<dbReference type="SUPFAM" id="SSF69593">
    <property type="entry name" value="Glycerol-3-phosphate (1)-acyltransferase"/>
    <property type="match status" value="1"/>
</dbReference>
<keyword evidence="5" id="KW-0378">Hydrolase</keyword>
<dbReference type="Gene3D" id="3.40.50.1000">
    <property type="entry name" value="HAD superfamily/HAD-like"/>
    <property type="match status" value="1"/>
</dbReference>
<dbReference type="InterPro" id="IPR036412">
    <property type="entry name" value="HAD-like_sf"/>
</dbReference>
<feature type="domain" description="Phospholipid/glycerol acyltransferase" evidence="4">
    <location>
        <begin position="320"/>
        <end position="434"/>
    </location>
</feature>